<dbReference type="PROSITE" id="PS51257">
    <property type="entry name" value="PROKAR_LIPOPROTEIN"/>
    <property type="match status" value="1"/>
</dbReference>
<dbReference type="OrthoDB" id="1448085at2"/>
<dbReference type="Proteomes" id="UP000291117">
    <property type="component" value="Unassembled WGS sequence"/>
</dbReference>
<evidence type="ECO:0000256" key="1">
    <source>
        <dbReference type="SAM" id="Phobius"/>
    </source>
</evidence>
<keyword evidence="1" id="KW-0472">Membrane</keyword>
<organism evidence="2 3">
    <name type="scientific">Pedobacter hiemivivus</name>
    <dbReference type="NCBI Taxonomy" id="2530454"/>
    <lineage>
        <taxon>Bacteria</taxon>
        <taxon>Pseudomonadati</taxon>
        <taxon>Bacteroidota</taxon>
        <taxon>Sphingobacteriia</taxon>
        <taxon>Sphingobacteriales</taxon>
        <taxon>Sphingobacteriaceae</taxon>
        <taxon>Pedobacter</taxon>
    </lineage>
</organism>
<feature type="transmembrane region" description="Helical" evidence="1">
    <location>
        <begin position="12"/>
        <end position="30"/>
    </location>
</feature>
<proteinExistence type="predicted"/>
<comment type="caution">
    <text evidence="2">The sequence shown here is derived from an EMBL/GenBank/DDBJ whole genome shotgun (WGS) entry which is preliminary data.</text>
</comment>
<accession>A0A4V2MKI3</accession>
<protein>
    <submittedName>
        <fullName evidence="2">Uncharacterized protein</fullName>
    </submittedName>
</protein>
<reference evidence="2 3" key="1">
    <citation type="submission" date="2019-02" db="EMBL/GenBank/DDBJ databases">
        <title>Pedobacter sp. RP-3-8 sp. nov., isolated from Arctic soil.</title>
        <authorList>
            <person name="Dahal R.H."/>
        </authorList>
    </citation>
    <scope>NUCLEOTIDE SEQUENCE [LARGE SCALE GENOMIC DNA]</scope>
    <source>
        <strain evidence="2 3">RP-3-8</strain>
    </source>
</reference>
<evidence type="ECO:0000313" key="3">
    <source>
        <dbReference type="Proteomes" id="UP000291117"/>
    </source>
</evidence>
<keyword evidence="1" id="KW-0812">Transmembrane</keyword>
<sequence>MKKVDVSGLKSKSFFFAISLVFITMISMYACKKNQTNNFLDTSSKKTYTTDNHKINYSSSVGDSILNFNIQIYKISNNVKEIDESFEIDLRKAIFEKDIYEILSNRSQNPEYNNLPVSEVRTICKSLRSMIYENAKSLTPKEMSDPRIEGLSIGLSFVRRILSSKLGLSQNLKQKGFRSRERVSNVDDEPDIPTYPPFNQDVYEGYNLGMSSFVLNEDIIVNKAQLEAVISQDLISMTIDDKGLYVFQEVLENMNGSIFTLRDLLAELDDYRNEHPTSSFSWWPRGSSHGCCGNYNGPCYYWNALCYIHDVICRKCQPASFCLSGCVPDVSTNIDIEPFTFIEDQGSGAGTNISLLLPTPLPFYAYYLTSLTQYNPENEPLDTPIFYNTSDGKYYSDAQFQNVLIDAYYFIDNYALGKYYLIVGGKVDKVGFAVY</sequence>
<name>A0A4V2MKI3_9SPHI</name>
<dbReference type="RefSeq" id="WP_131607277.1">
    <property type="nucleotide sequence ID" value="NZ_SJSM01000002.1"/>
</dbReference>
<dbReference type="EMBL" id="SJSM01000002">
    <property type="protein sequence ID" value="TCC98326.1"/>
    <property type="molecule type" value="Genomic_DNA"/>
</dbReference>
<evidence type="ECO:0000313" key="2">
    <source>
        <dbReference type="EMBL" id="TCC98326.1"/>
    </source>
</evidence>
<keyword evidence="3" id="KW-1185">Reference proteome</keyword>
<keyword evidence="1" id="KW-1133">Transmembrane helix</keyword>
<gene>
    <name evidence="2" type="ORF">EZ444_03295</name>
</gene>
<dbReference type="AlphaFoldDB" id="A0A4V2MKI3"/>